<dbReference type="Gene3D" id="1.20.140.70">
    <property type="entry name" value="Oligopeptidase f, N-terminal domain"/>
    <property type="match status" value="1"/>
</dbReference>
<dbReference type="InterPro" id="IPR042088">
    <property type="entry name" value="OligoPept_F_C"/>
</dbReference>
<sequence>MIINKAYFLIIISGGSYKMKRCEQKIEDTWNMQDMYENEELMAQDVEKLRELMKEFASRQNSLAKSGEQLLRALKLQEEMNCLYEKLHVYANQKYHEDTAEAKYQKLSGEMQILGTELSGCTAWLEPELLALPQQKLAEFFAETPELADYRWVVEQIVRQREHVLDVQTEELLAKLSELGQAPANIFSMFNNADIRFPDAVDSAGNAHPLTQGNYIPMLKDSDRVLRRSAFTALYGVYAQYCNTLAATYYANAKQADIFAKQHKFAGAMEQALSANAIPMAVYENLVKTIREHLPLMHRYTGLRKKMLGLDELHMYDNYVPIVEMPQKKYPFAEAKEIVKKALAPLGEDYTALLQEGFDNRWIDVYENEGKRTGAYSWGAYGTHPYVLLNYQGTLNAVFTLAHEMGHALHSWHSDHRQPYRYAGYRIFVAEVASTCNEALLIHYLLENSSDETERNYLINYFLDQFKGTMYRQTMFAEFEMMTHRDIVQEGGVLTAEKLCGIYHKLNKDYFGEQMVSDEEIQYEWARIPHFYTPFYVYQYATGFAAAIAISSKILAGEPGIVEKYKEFLSGGSSMDPIDLLKICGVDMSSPEPVAAALRVFEEYLGMLEKGSLAK</sequence>
<dbReference type="InterPro" id="IPR013647">
    <property type="entry name" value="OligopepF_N_dom"/>
</dbReference>
<keyword evidence="2 6" id="KW-0479">Metal-binding</keyword>
<dbReference type="Pfam" id="PF01432">
    <property type="entry name" value="Peptidase_M3"/>
    <property type="match status" value="1"/>
</dbReference>
<feature type="domain" description="Peptidase M3A/M3B catalytic" evidence="7">
    <location>
        <begin position="218"/>
        <end position="599"/>
    </location>
</feature>
<dbReference type="RefSeq" id="WP_006859975.1">
    <property type="nucleotide sequence ID" value="NZ_ACCL02000001.1"/>
</dbReference>
<evidence type="ECO:0000259" key="7">
    <source>
        <dbReference type="Pfam" id="PF01432"/>
    </source>
</evidence>
<keyword evidence="1 6" id="KW-0645">Protease</keyword>
<dbReference type="GO" id="GO:0006518">
    <property type="term" value="P:peptide metabolic process"/>
    <property type="evidence" value="ECO:0007669"/>
    <property type="project" value="TreeGrafter"/>
</dbReference>
<keyword evidence="10" id="KW-1185">Reference proteome</keyword>
<evidence type="ECO:0000256" key="1">
    <source>
        <dbReference type="ARBA" id="ARBA00022670"/>
    </source>
</evidence>
<dbReference type="Gene3D" id="1.10.287.830">
    <property type="entry name" value="putative peptidase helix hairpin domain like"/>
    <property type="match status" value="1"/>
</dbReference>
<gene>
    <name evidence="9" type="primary">pepF</name>
    <name evidence="9" type="ORF">BRYFOR_05173</name>
</gene>
<evidence type="ECO:0000256" key="6">
    <source>
        <dbReference type="RuleBase" id="RU368091"/>
    </source>
</evidence>
<feature type="domain" description="Oligopeptidase F N-terminal" evidence="8">
    <location>
        <begin position="128"/>
        <end position="197"/>
    </location>
</feature>
<comment type="cofactor">
    <cofactor evidence="6">
        <name>Zn(2+)</name>
        <dbReference type="ChEBI" id="CHEBI:29105"/>
    </cofactor>
    <text evidence="6">Binds 1 zinc ion.</text>
</comment>
<accession>C6L983</accession>
<evidence type="ECO:0000256" key="2">
    <source>
        <dbReference type="ARBA" id="ARBA00022723"/>
    </source>
</evidence>
<dbReference type="SUPFAM" id="SSF55486">
    <property type="entry name" value="Metalloproteases ('zincins'), catalytic domain"/>
    <property type="match status" value="1"/>
</dbReference>
<comment type="caution">
    <text evidence="9">The sequence shown here is derived from an EMBL/GenBank/DDBJ whole genome shotgun (WGS) entry which is preliminary data.</text>
</comment>
<dbReference type="GO" id="GO:0006508">
    <property type="term" value="P:proteolysis"/>
    <property type="evidence" value="ECO:0007669"/>
    <property type="project" value="UniProtKB-KW"/>
</dbReference>
<evidence type="ECO:0000313" key="9">
    <source>
        <dbReference type="EMBL" id="EET62822.1"/>
    </source>
</evidence>
<evidence type="ECO:0000259" key="8">
    <source>
        <dbReference type="Pfam" id="PF08439"/>
    </source>
</evidence>
<dbReference type="eggNOG" id="COG1164">
    <property type="taxonomic scope" value="Bacteria"/>
</dbReference>
<dbReference type="EMBL" id="ACCL02000001">
    <property type="protein sequence ID" value="EET62822.1"/>
    <property type="molecule type" value="Genomic_DNA"/>
</dbReference>
<evidence type="ECO:0000256" key="3">
    <source>
        <dbReference type="ARBA" id="ARBA00022801"/>
    </source>
</evidence>
<dbReference type="EC" id="3.4.24.-" evidence="6"/>
<dbReference type="AlphaFoldDB" id="C6L983"/>
<dbReference type="NCBIfam" id="TIGR00181">
    <property type="entry name" value="pepF"/>
    <property type="match status" value="1"/>
</dbReference>
<organism evidence="9 10">
    <name type="scientific">Marvinbryantia formatexigens DSM 14469</name>
    <dbReference type="NCBI Taxonomy" id="478749"/>
    <lineage>
        <taxon>Bacteria</taxon>
        <taxon>Bacillati</taxon>
        <taxon>Bacillota</taxon>
        <taxon>Clostridia</taxon>
        <taxon>Lachnospirales</taxon>
        <taxon>Lachnospiraceae</taxon>
        <taxon>Marvinbryantia</taxon>
    </lineage>
</organism>
<dbReference type="GO" id="GO:0004222">
    <property type="term" value="F:metalloendopeptidase activity"/>
    <property type="evidence" value="ECO:0007669"/>
    <property type="project" value="UniProtKB-UniRule"/>
</dbReference>
<dbReference type="PANTHER" id="PTHR11804:SF84">
    <property type="entry name" value="SACCHAROLYSIN"/>
    <property type="match status" value="1"/>
</dbReference>
<name>C6L983_9FIRM</name>
<dbReference type="Pfam" id="PF08439">
    <property type="entry name" value="Peptidase_M3_N"/>
    <property type="match status" value="1"/>
</dbReference>
<evidence type="ECO:0000256" key="5">
    <source>
        <dbReference type="ARBA" id="ARBA00023049"/>
    </source>
</evidence>
<comment type="similarity">
    <text evidence="6">Belongs to the peptidase M3B family.</text>
</comment>
<dbReference type="CDD" id="cd09608">
    <property type="entry name" value="M3B_PepF"/>
    <property type="match status" value="1"/>
</dbReference>
<keyword evidence="5 6" id="KW-0482">Metalloprotease</keyword>
<dbReference type="InterPro" id="IPR001567">
    <property type="entry name" value="Pept_M3A_M3B_dom"/>
</dbReference>
<keyword evidence="4 6" id="KW-0862">Zinc</keyword>
<dbReference type="InterPro" id="IPR045090">
    <property type="entry name" value="Pept_M3A_M3B"/>
</dbReference>
<dbReference type="Gene3D" id="1.10.1370.20">
    <property type="entry name" value="Oligoendopeptidase f, C-terminal domain"/>
    <property type="match status" value="1"/>
</dbReference>
<comment type="function">
    <text evidence="6">Has oligopeptidase activity and degrades a variety of small bioactive peptides.</text>
</comment>
<keyword evidence="3 6" id="KW-0378">Hydrolase</keyword>
<protein>
    <recommendedName>
        <fullName evidence="6">Oligopeptidase F</fullName>
        <ecNumber evidence="6">3.4.24.-</ecNumber>
    </recommendedName>
</protein>
<evidence type="ECO:0000256" key="4">
    <source>
        <dbReference type="ARBA" id="ARBA00022833"/>
    </source>
</evidence>
<proteinExistence type="inferred from homology"/>
<dbReference type="InterPro" id="IPR004438">
    <property type="entry name" value="Peptidase_M3B"/>
</dbReference>
<dbReference type="PANTHER" id="PTHR11804">
    <property type="entry name" value="PROTEASE M3 THIMET OLIGOPEPTIDASE-RELATED"/>
    <property type="match status" value="1"/>
</dbReference>
<dbReference type="Proteomes" id="UP000005561">
    <property type="component" value="Unassembled WGS sequence"/>
</dbReference>
<dbReference type="GO" id="GO:0046872">
    <property type="term" value="F:metal ion binding"/>
    <property type="evidence" value="ECO:0007669"/>
    <property type="project" value="UniProtKB-UniRule"/>
</dbReference>
<reference evidence="9" key="1">
    <citation type="submission" date="2009-07" db="EMBL/GenBank/DDBJ databases">
        <authorList>
            <person name="Weinstock G."/>
            <person name="Sodergren E."/>
            <person name="Clifton S."/>
            <person name="Fulton L."/>
            <person name="Fulton B."/>
            <person name="Courtney L."/>
            <person name="Fronick C."/>
            <person name="Harrison M."/>
            <person name="Strong C."/>
            <person name="Farmer C."/>
            <person name="Delahaunty K."/>
            <person name="Markovic C."/>
            <person name="Hall O."/>
            <person name="Minx P."/>
            <person name="Tomlinson C."/>
            <person name="Mitreva M."/>
            <person name="Nelson J."/>
            <person name="Hou S."/>
            <person name="Wollam A."/>
            <person name="Pepin K.H."/>
            <person name="Johnson M."/>
            <person name="Bhonagiri V."/>
            <person name="Nash W.E."/>
            <person name="Warren W."/>
            <person name="Chinwalla A."/>
            <person name="Mardis E.R."/>
            <person name="Wilson R.K."/>
        </authorList>
    </citation>
    <scope>NUCLEOTIDE SEQUENCE [LARGE SCALE GENOMIC DNA]</scope>
    <source>
        <strain evidence="9">DSM 14469</strain>
    </source>
</reference>
<evidence type="ECO:0000313" key="10">
    <source>
        <dbReference type="Proteomes" id="UP000005561"/>
    </source>
</evidence>